<feature type="transmembrane region" description="Helical" evidence="4">
    <location>
        <begin position="51"/>
        <end position="70"/>
    </location>
</feature>
<feature type="transmembrane region" description="Helical" evidence="4">
    <location>
        <begin position="265"/>
        <end position="285"/>
    </location>
</feature>
<dbReference type="InterPro" id="IPR020846">
    <property type="entry name" value="MFS_dom"/>
</dbReference>
<keyword evidence="2 4" id="KW-1133">Transmembrane helix</keyword>
<accession>A0ABV7ERH4</accession>
<proteinExistence type="predicted"/>
<reference evidence="7" key="1">
    <citation type="journal article" date="2019" name="Int. J. Syst. Evol. Microbiol.">
        <title>The Global Catalogue of Microorganisms (GCM) 10K type strain sequencing project: providing services to taxonomists for standard genome sequencing and annotation.</title>
        <authorList>
            <consortium name="The Broad Institute Genomics Platform"/>
            <consortium name="The Broad Institute Genome Sequencing Center for Infectious Disease"/>
            <person name="Wu L."/>
            <person name="Ma J."/>
        </authorList>
    </citation>
    <scope>NUCLEOTIDE SEQUENCE [LARGE SCALE GENOMIC DNA]</scope>
    <source>
        <strain evidence="7">KCTC 52640</strain>
    </source>
</reference>
<evidence type="ECO:0000259" key="5">
    <source>
        <dbReference type="PROSITE" id="PS50850"/>
    </source>
</evidence>
<feature type="transmembrane region" description="Helical" evidence="4">
    <location>
        <begin position="77"/>
        <end position="96"/>
    </location>
</feature>
<evidence type="ECO:0000256" key="3">
    <source>
        <dbReference type="ARBA" id="ARBA00023136"/>
    </source>
</evidence>
<feature type="transmembrane region" description="Helical" evidence="4">
    <location>
        <begin position="317"/>
        <end position="340"/>
    </location>
</feature>
<dbReference type="InterPro" id="IPR036259">
    <property type="entry name" value="MFS_trans_sf"/>
</dbReference>
<dbReference type="PANTHER" id="PTHR11360:SF284">
    <property type="entry name" value="EG:103B4.3 PROTEIN-RELATED"/>
    <property type="match status" value="1"/>
</dbReference>
<feature type="transmembrane region" description="Helical" evidence="4">
    <location>
        <begin position="108"/>
        <end position="131"/>
    </location>
</feature>
<dbReference type="CDD" id="cd17355">
    <property type="entry name" value="MFS_YcxA_like"/>
    <property type="match status" value="1"/>
</dbReference>
<feature type="transmembrane region" description="Helical" evidence="4">
    <location>
        <begin position="381"/>
        <end position="403"/>
    </location>
</feature>
<feature type="domain" description="Major facilitator superfamily (MFS) profile" evidence="5">
    <location>
        <begin position="1"/>
        <end position="406"/>
    </location>
</feature>
<dbReference type="RefSeq" id="WP_380690671.1">
    <property type="nucleotide sequence ID" value="NZ_JBHRSS010000007.1"/>
</dbReference>
<feature type="transmembrane region" description="Helical" evidence="4">
    <location>
        <begin position="347"/>
        <end position="369"/>
    </location>
</feature>
<dbReference type="Gene3D" id="1.20.1250.20">
    <property type="entry name" value="MFS general substrate transporter like domains"/>
    <property type="match status" value="2"/>
</dbReference>
<evidence type="ECO:0000256" key="1">
    <source>
        <dbReference type="ARBA" id="ARBA00022692"/>
    </source>
</evidence>
<sequence length="422" mass="44628">MMKLDWYRGWNIVAAATCLTLLTVGLRLGTGPFFLPMANDLGFSRSELSTVVGVGMLFYGLAMPLAGWLVSRIGTRAVILSGLAMVAAAVAWTMVARTPFTLCLSFGMLLSVGLGFISPVVLTPVICRWFARQRAKALFFLSTGSMAGIALMTPIFSLSIAAFGWQHTLVGYTVALTIAAVVAVVFVIRDEISSSVADPNYAAAEVSEDLRVAEANGRFAVAFWSTPFWKIFLGLFACGFSMNLLGTHGVPMLVDHGFDSTTSSLGIGTIGLVAIFGTVLIGRVADRVPRRNLLALIYGVRGLGFFALLMVSSPAGLFTAAAVGGLVWAGSIATSSAMLADVYGVRLVGVLYGTAYVGHQIGATISTWLGGWGYEQYGTHWIAFGSAGALLFVAAAISLRLPADGFAFWLSRPLQDRASVAQ</sequence>
<evidence type="ECO:0000313" key="6">
    <source>
        <dbReference type="EMBL" id="MFC3105110.1"/>
    </source>
</evidence>
<keyword evidence="3 4" id="KW-0472">Membrane</keyword>
<comment type="caution">
    <text evidence="6">The sequence shown here is derived from an EMBL/GenBank/DDBJ whole genome shotgun (WGS) entry which is preliminary data.</text>
</comment>
<feature type="transmembrane region" description="Helical" evidence="4">
    <location>
        <begin position="228"/>
        <end position="245"/>
    </location>
</feature>
<dbReference type="InterPro" id="IPR050327">
    <property type="entry name" value="Proton-linked_MCT"/>
</dbReference>
<dbReference type="PROSITE" id="PS50850">
    <property type="entry name" value="MFS"/>
    <property type="match status" value="1"/>
</dbReference>
<feature type="transmembrane region" description="Helical" evidence="4">
    <location>
        <begin position="169"/>
        <end position="188"/>
    </location>
</feature>
<gene>
    <name evidence="6" type="ORF">ACFOSU_14605</name>
</gene>
<feature type="transmembrane region" description="Helical" evidence="4">
    <location>
        <begin position="138"/>
        <end position="163"/>
    </location>
</feature>
<keyword evidence="1 4" id="KW-0812">Transmembrane</keyword>
<dbReference type="Proteomes" id="UP001595462">
    <property type="component" value="Unassembled WGS sequence"/>
</dbReference>
<evidence type="ECO:0000256" key="2">
    <source>
        <dbReference type="ARBA" id="ARBA00022989"/>
    </source>
</evidence>
<dbReference type="PANTHER" id="PTHR11360">
    <property type="entry name" value="MONOCARBOXYLATE TRANSPORTER"/>
    <property type="match status" value="1"/>
</dbReference>
<dbReference type="Pfam" id="PF07690">
    <property type="entry name" value="MFS_1"/>
    <property type="match status" value="1"/>
</dbReference>
<organism evidence="6 7">
    <name type="scientific">Salinisphaera aquimarina</name>
    <dbReference type="NCBI Taxonomy" id="2094031"/>
    <lineage>
        <taxon>Bacteria</taxon>
        <taxon>Pseudomonadati</taxon>
        <taxon>Pseudomonadota</taxon>
        <taxon>Gammaproteobacteria</taxon>
        <taxon>Salinisphaerales</taxon>
        <taxon>Salinisphaeraceae</taxon>
        <taxon>Salinisphaera</taxon>
    </lineage>
</organism>
<evidence type="ECO:0000256" key="4">
    <source>
        <dbReference type="SAM" id="Phobius"/>
    </source>
</evidence>
<keyword evidence="7" id="KW-1185">Reference proteome</keyword>
<dbReference type="EMBL" id="JBHRSS010000007">
    <property type="protein sequence ID" value="MFC3105110.1"/>
    <property type="molecule type" value="Genomic_DNA"/>
</dbReference>
<dbReference type="SUPFAM" id="SSF103473">
    <property type="entry name" value="MFS general substrate transporter"/>
    <property type="match status" value="1"/>
</dbReference>
<name>A0ABV7ERH4_9GAMM</name>
<dbReference type="InterPro" id="IPR011701">
    <property type="entry name" value="MFS"/>
</dbReference>
<feature type="transmembrane region" description="Helical" evidence="4">
    <location>
        <begin position="292"/>
        <end position="311"/>
    </location>
</feature>
<protein>
    <submittedName>
        <fullName evidence="6">MFS transporter</fullName>
    </submittedName>
</protein>
<evidence type="ECO:0000313" key="7">
    <source>
        <dbReference type="Proteomes" id="UP001595462"/>
    </source>
</evidence>